<evidence type="ECO:0000256" key="4">
    <source>
        <dbReference type="ARBA" id="ARBA00022723"/>
    </source>
</evidence>
<dbReference type="GO" id="GO:0071949">
    <property type="term" value="F:FAD binding"/>
    <property type="evidence" value="ECO:0007669"/>
    <property type="project" value="InterPro"/>
</dbReference>
<dbReference type="Pfam" id="PF01565">
    <property type="entry name" value="FAD_binding_4"/>
    <property type="match status" value="1"/>
</dbReference>
<sequence length="934" mass="103013">MPTTDQLLQQILPATQFSTRLIDRISYASDAGFYQLIPQAVLFPATVEDVQRIFLLAQQQSVPVVFRAGGTSLSGQAITDGWLVDISKHWRGIQVHAAKQAVTVQPGITGGMVNHYLKKHSQKIGPDPASINAAMMGGIISNNASGMCCGVKDNSYHTIEHVHFVLPDGQRYHTADASDYERFLQEQSTLATTLSELRQQILNNDALLQRIRHKYLTKNTVGYSLNALVDYEHPLDIFAHLLVGGEGTLAFIAEATLRTIADKPFKAAAMLYFPNLYEACSAIVPLKETGAEALELMDRASLKSVEHLPGLPDFFTQLPDGAAALLCEYQTEDAAALESLLCNANNALQQLPLLHPAAFTTQEKERSFYWKLRKGMFPSVGAVRQRGTTVILEDITFPVAKLADGLVDLQQLFTKYGYHNAIIFGHAKDGNIHFVITQLLDTESEVQRYDAFMREVVSLVVNKYDGALKGEHGTGRNMAPFIEAEWGSEAYRIMQQIKQAADPKGLLNPGVIINSSKQAHIEHLKDLPQVEQEVDKCIECGFCEVNCPSRDVTMTPRRRIVARRALQRLQQQDQQQLLKELRSSFQYDGLDTCATDGLCATDCPVDINTGELVKRLRHEQHDKMGNAIAGWMAHHFGFVAATARFGIAALSLLDKVKLVSGISRGMRKIFPGMPVWMHGLKAAKRLPKTNPAQPDAVYFSSCINRVMAHGDEPKSLQQSMLDVCRQAGVQLLMPEGLSSQCCGQPFSSKGYVGASQQLLQEAVTALWQWTDKGRLPVVCDFSSCTYTFLQNGKHLPEPYLQQWRQLQMLDSVAFLQQTVLPKLQLNPKQEPVVLHPACAVTKLGLNDAFVQLAKACAPKAEVPAGAGCCGMAGDRGFLVPELVEGATAQELKSAAQIQSREGYSSSTTCELALSHHSDIQYKHIVYLLDEVKGE</sequence>
<comment type="cofactor">
    <cofactor evidence="1">
        <name>FAD</name>
        <dbReference type="ChEBI" id="CHEBI:57692"/>
    </cofactor>
</comment>
<evidence type="ECO:0000313" key="14">
    <source>
        <dbReference type="Proteomes" id="UP000426027"/>
    </source>
</evidence>
<dbReference type="Gene3D" id="1.10.1060.10">
    <property type="entry name" value="Alpha-helical ferredoxin"/>
    <property type="match status" value="1"/>
</dbReference>
<dbReference type="PROSITE" id="PS00198">
    <property type="entry name" value="4FE4S_FER_1"/>
    <property type="match status" value="1"/>
</dbReference>
<keyword evidence="6" id="KW-0809">Transit peptide</keyword>
<dbReference type="PROSITE" id="PS51387">
    <property type="entry name" value="FAD_PCMH"/>
    <property type="match status" value="1"/>
</dbReference>
<dbReference type="AlphaFoldDB" id="A0A6I6GU48"/>
<evidence type="ECO:0000259" key="12">
    <source>
        <dbReference type="PROSITE" id="PS51387"/>
    </source>
</evidence>
<comment type="similarity">
    <text evidence="2">Belongs to the FAD-binding oxidoreductase/transferase type 4 family.</text>
</comment>
<protein>
    <recommendedName>
        <fullName evidence="10">D-lactate dehydrogenase (cytochrome)</fullName>
        <ecNumber evidence="10">1.1.2.4</ecNumber>
    </recommendedName>
</protein>
<dbReference type="GO" id="GO:0051536">
    <property type="term" value="F:iron-sulfur cluster binding"/>
    <property type="evidence" value="ECO:0007669"/>
    <property type="project" value="UniProtKB-KW"/>
</dbReference>
<evidence type="ECO:0000313" key="13">
    <source>
        <dbReference type="EMBL" id="QGW28619.1"/>
    </source>
</evidence>
<dbReference type="FunFam" id="1.10.45.10:FF:000001">
    <property type="entry name" value="D-lactate dehydrogenase mitochondrial"/>
    <property type="match status" value="1"/>
</dbReference>
<dbReference type="GO" id="GO:0004458">
    <property type="term" value="F:D-lactate dehydrogenase (cytochrome) activity"/>
    <property type="evidence" value="ECO:0007669"/>
    <property type="project" value="UniProtKB-EC"/>
</dbReference>
<evidence type="ECO:0000256" key="10">
    <source>
        <dbReference type="ARBA" id="ARBA00038897"/>
    </source>
</evidence>
<gene>
    <name evidence="13" type="ORF">GLV81_11385</name>
</gene>
<evidence type="ECO:0000256" key="9">
    <source>
        <dbReference type="ARBA" id="ARBA00023014"/>
    </source>
</evidence>
<dbReference type="InterPro" id="IPR016169">
    <property type="entry name" value="FAD-bd_PCMH_sub2"/>
</dbReference>
<keyword evidence="9" id="KW-0411">Iron-sulfur</keyword>
<dbReference type="InterPro" id="IPR016166">
    <property type="entry name" value="FAD-bd_PCMH"/>
</dbReference>
<dbReference type="Pfam" id="PF02913">
    <property type="entry name" value="FAD-oxidase_C"/>
    <property type="match status" value="1"/>
</dbReference>
<dbReference type="KEGG" id="fls:GLV81_11385"/>
<dbReference type="InterPro" id="IPR006094">
    <property type="entry name" value="Oxid_FAD_bind_N"/>
</dbReference>
<keyword evidence="7" id="KW-0560">Oxidoreductase</keyword>
<dbReference type="RefSeq" id="WP_157478972.1">
    <property type="nucleotide sequence ID" value="NZ_CP046566.1"/>
</dbReference>
<accession>A0A6I6GU48</accession>
<dbReference type="EMBL" id="CP046566">
    <property type="protein sequence ID" value="QGW28619.1"/>
    <property type="molecule type" value="Genomic_DNA"/>
</dbReference>
<dbReference type="GO" id="GO:0008720">
    <property type="term" value="F:D-lactate dehydrogenase (NAD+) activity"/>
    <property type="evidence" value="ECO:0007669"/>
    <property type="project" value="TreeGrafter"/>
</dbReference>
<dbReference type="PROSITE" id="PS51379">
    <property type="entry name" value="4FE4S_FER_2"/>
    <property type="match status" value="1"/>
</dbReference>
<evidence type="ECO:0000256" key="2">
    <source>
        <dbReference type="ARBA" id="ARBA00008000"/>
    </source>
</evidence>
<dbReference type="GO" id="GO:0046872">
    <property type="term" value="F:metal ion binding"/>
    <property type="evidence" value="ECO:0007669"/>
    <property type="project" value="UniProtKB-KW"/>
</dbReference>
<keyword evidence="4" id="KW-0479">Metal-binding</keyword>
<dbReference type="SUPFAM" id="SSF56176">
    <property type="entry name" value="FAD-binding/transporter-associated domain-like"/>
    <property type="match status" value="1"/>
</dbReference>
<evidence type="ECO:0000256" key="7">
    <source>
        <dbReference type="ARBA" id="ARBA00023002"/>
    </source>
</evidence>
<dbReference type="EC" id="1.1.2.4" evidence="10"/>
<evidence type="ECO:0000256" key="1">
    <source>
        <dbReference type="ARBA" id="ARBA00001974"/>
    </source>
</evidence>
<organism evidence="13 14">
    <name type="scientific">Phnomibacter ginsenosidimutans</name>
    <dbReference type="NCBI Taxonomy" id="2676868"/>
    <lineage>
        <taxon>Bacteria</taxon>
        <taxon>Pseudomonadati</taxon>
        <taxon>Bacteroidota</taxon>
        <taxon>Chitinophagia</taxon>
        <taxon>Chitinophagales</taxon>
        <taxon>Chitinophagaceae</taxon>
        <taxon>Phnomibacter</taxon>
    </lineage>
</organism>
<proteinExistence type="inferred from homology"/>
<dbReference type="SUPFAM" id="SSF55103">
    <property type="entry name" value="FAD-linked oxidases, C-terminal domain"/>
    <property type="match status" value="1"/>
</dbReference>
<dbReference type="GO" id="GO:1903457">
    <property type="term" value="P:lactate catabolic process"/>
    <property type="evidence" value="ECO:0007669"/>
    <property type="project" value="TreeGrafter"/>
</dbReference>
<dbReference type="InterPro" id="IPR004113">
    <property type="entry name" value="FAD-bd_oxidored_4_C"/>
</dbReference>
<evidence type="ECO:0000256" key="6">
    <source>
        <dbReference type="ARBA" id="ARBA00022946"/>
    </source>
</evidence>
<dbReference type="Gene3D" id="1.10.45.10">
    <property type="entry name" value="Vanillyl-alcohol Oxidase, Chain A, domain 4"/>
    <property type="match status" value="1"/>
</dbReference>
<dbReference type="SUPFAM" id="SSF46548">
    <property type="entry name" value="alpha-helical ferredoxin"/>
    <property type="match status" value="1"/>
</dbReference>
<evidence type="ECO:0000256" key="8">
    <source>
        <dbReference type="ARBA" id="ARBA00023004"/>
    </source>
</evidence>
<dbReference type="InterPro" id="IPR016167">
    <property type="entry name" value="FAD-bd_PCMH_sub1"/>
</dbReference>
<dbReference type="PANTHER" id="PTHR11748">
    <property type="entry name" value="D-LACTATE DEHYDROGENASE"/>
    <property type="match status" value="1"/>
</dbReference>
<dbReference type="Gene3D" id="3.30.70.2740">
    <property type="match status" value="1"/>
</dbReference>
<dbReference type="Gene3D" id="3.30.465.10">
    <property type="match status" value="1"/>
</dbReference>
<feature type="domain" description="4Fe-4S ferredoxin-type" evidence="11">
    <location>
        <begin position="528"/>
        <end position="557"/>
    </location>
</feature>
<dbReference type="Proteomes" id="UP000426027">
    <property type="component" value="Chromosome"/>
</dbReference>
<dbReference type="InterPro" id="IPR016164">
    <property type="entry name" value="FAD-linked_Oxase-like_C"/>
</dbReference>
<dbReference type="InterPro" id="IPR016171">
    <property type="entry name" value="Vanillyl_alc_oxidase_C-sub2"/>
</dbReference>
<evidence type="ECO:0000256" key="3">
    <source>
        <dbReference type="ARBA" id="ARBA00022630"/>
    </source>
</evidence>
<dbReference type="PANTHER" id="PTHR11748:SF111">
    <property type="entry name" value="D-LACTATE DEHYDROGENASE, MITOCHONDRIAL-RELATED"/>
    <property type="match status" value="1"/>
</dbReference>
<evidence type="ECO:0000256" key="5">
    <source>
        <dbReference type="ARBA" id="ARBA00022827"/>
    </source>
</evidence>
<evidence type="ECO:0000259" key="11">
    <source>
        <dbReference type="PROSITE" id="PS51379"/>
    </source>
</evidence>
<name>A0A6I6GU48_9BACT</name>
<dbReference type="InterPro" id="IPR017896">
    <property type="entry name" value="4Fe4S_Fe-S-bd"/>
</dbReference>
<dbReference type="InterPro" id="IPR036318">
    <property type="entry name" value="FAD-bd_PCMH-like_sf"/>
</dbReference>
<dbReference type="InterPro" id="IPR009051">
    <property type="entry name" value="Helical_ferredxn"/>
</dbReference>
<keyword evidence="5" id="KW-0274">FAD</keyword>
<dbReference type="Pfam" id="PF02754">
    <property type="entry name" value="CCG"/>
    <property type="match status" value="1"/>
</dbReference>
<dbReference type="Gene3D" id="3.30.43.10">
    <property type="entry name" value="Uridine Diphospho-n-acetylenolpyruvylglucosamine Reductase, domain 2"/>
    <property type="match status" value="1"/>
</dbReference>
<dbReference type="InterPro" id="IPR017900">
    <property type="entry name" value="4Fe4S_Fe_S_CS"/>
</dbReference>
<dbReference type="InterPro" id="IPR004017">
    <property type="entry name" value="Cys_rich_dom"/>
</dbReference>
<reference evidence="13 14" key="1">
    <citation type="submission" date="2019-11" db="EMBL/GenBank/DDBJ databases">
        <authorList>
            <person name="Im W.T."/>
        </authorList>
    </citation>
    <scope>NUCLEOTIDE SEQUENCE [LARGE SCALE GENOMIC DNA]</scope>
    <source>
        <strain evidence="13 14">SB-02</strain>
    </source>
</reference>
<keyword evidence="14" id="KW-1185">Reference proteome</keyword>
<dbReference type="Pfam" id="PF13183">
    <property type="entry name" value="Fer4_8"/>
    <property type="match status" value="1"/>
</dbReference>
<feature type="domain" description="FAD-binding PCMH-type" evidence="12">
    <location>
        <begin position="34"/>
        <end position="262"/>
    </location>
</feature>
<keyword evidence="3" id="KW-0285">Flavoprotein</keyword>
<keyword evidence="8" id="KW-0408">Iron</keyword>